<protein>
    <submittedName>
        <fullName evidence="2">Uncharacterized protein</fullName>
    </submittedName>
</protein>
<keyword evidence="3" id="KW-1185">Reference proteome</keyword>
<dbReference type="RefSeq" id="WP_323355533.1">
    <property type="nucleotide sequence ID" value="NZ_JAYGHY010000004.1"/>
</dbReference>
<reference evidence="2 3" key="1">
    <citation type="submission" date="2023-12" db="EMBL/GenBank/DDBJ databases">
        <title>Baltic Sea Cyanobacteria.</title>
        <authorList>
            <person name="Delbaje E."/>
            <person name="Fewer D.P."/>
            <person name="Shishido T.K."/>
        </authorList>
    </citation>
    <scope>NUCLEOTIDE SEQUENCE [LARGE SCALE GENOMIC DNA]</scope>
    <source>
        <strain evidence="2 3">UHCC 0281</strain>
    </source>
</reference>
<gene>
    <name evidence="2" type="ORF">VB739_02405</name>
</gene>
<accession>A0ABU5SS97</accession>
<evidence type="ECO:0000313" key="2">
    <source>
        <dbReference type="EMBL" id="MEA5441397.1"/>
    </source>
</evidence>
<evidence type="ECO:0000256" key="1">
    <source>
        <dbReference type="SAM" id="MobiDB-lite"/>
    </source>
</evidence>
<name>A0ABU5SS97_9CYAN</name>
<proteinExistence type="predicted"/>
<feature type="region of interest" description="Disordered" evidence="1">
    <location>
        <begin position="1"/>
        <end position="20"/>
    </location>
</feature>
<dbReference type="Proteomes" id="UP001302329">
    <property type="component" value="Unassembled WGS sequence"/>
</dbReference>
<organism evidence="2 3">
    <name type="scientific">Cyanobium gracile UHCC 0281</name>
    <dbReference type="NCBI Taxonomy" id="3110309"/>
    <lineage>
        <taxon>Bacteria</taxon>
        <taxon>Bacillati</taxon>
        <taxon>Cyanobacteriota</taxon>
        <taxon>Cyanophyceae</taxon>
        <taxon>Synechococcales</taxon>
        <taxon>Prochlorococcaceae</taxon>
        <taxon>Cyanobium</taxon>
    </lineage>
</organism>
<comment type="caution">
    <text evidence="2">The sequence shown here is derived from an EMBL/GenBank/DDBJ whole genome shotgun (WGS) entry which is preliminary data.</text>
</comment>
<sequence length="61" mass="5917">MTTHPGVRPPLPTAGAGATIPLAAGNEPAAMAPEPVLCGHCGRTASNGISCQGICVADSGY</sequence>
<dbReference type="EMBL" id="JAYGHY010000004">
    <property type="protein sequence ID" value="MEA5441397.1"/>
    <property type="molecule type" value="Genomic_DNA"/>
</dbReference>
<evidence type="ECO:0000313" key="3">
    <source>
        <dbReference type="Proteomes" id="UP001302329"/>
    </source>
</evidence>